<protein>
    <submittedName>
        <fullName evidence="1">Uncharacterized protein</fullName>
    </submittedName>
</protein>
<proteinExistence type="predicted"/>
<evidence type="ECO:0000313" key="2">
    <source>
        <dbReference type="Proteomes" id="UP000585665"/>
    </source>
</evidence>
<reference evidence="1 2" key="1">
    <citation type="submission" date="2020-06" db="EMBL/GenBank/DDBJ databases">
        <title>Description of novel acetic acid bacteria.</title>
        <authorList>
            <person name="Sombolestani A."/>
        </authorList>
    </citation>
    <scope>NUCLEOTIDE SEQUENCE [LARGE SCALE GENOMIC DNA]</scope>
    <source>
        <strain evidence="1 2">LMG 27010</strain>
    </source>
</reference>
<keyword evidence="2" id="KW-1185">Reference proteome</keyword>
<comment type="caution">
    <text evidence="1">The sequence shown here is derived from an EMBL/GenBank/DDBJ whole genome shotgun (WGS) entry which is preliminary data.</text>
</comment>
<evidence type="ECO:0000313" key="1">
    <source>
        <dbReference type="EMBL" id="NVN42063.1"/>
    </source>
</evidence>
<sequence length="106" mass="12103">MTRKVSEERHGLRLTGGKTYAARLSIPRERWADVGRAYGTRTGVRQELVRSTQTRDRHEAIRRRGKVLEKLRAEVDAKLAAIGLPPLHGTWCPDWMTEERLVADAL</sequence>
<gene>
    <name evidence="1" type="ORF">HUK82_16060</name>
</gene>
<feature type="non-terminal residue" evidence="1">
    <location>
        <position position="106"/>
    </location>
</feature>
<dbReference type="Proteomes" id="UP000585665">
    <property type="component" value="Unassembled WGS sequence"/>
</dbReference>
<accession>A0A850PGW2</accession>
<dbReference type="AlphaFoldDB" id="A0A850PGW2"/>
<organism evidence="1 2">
    <name type="scientific">Ameyamaea chiangmaiensis</name>
    <dbReference type="NCBI Taxonomy" id="442969"/>
    <lineage>
        <taxon>Bacteria</taxon>
        <taxon>Pseudomonadati</taxon>
        <taxon>Pseudomonadota</taxon>
        <taxon>Alphaproteobacteria</taxon>
        <taxon>Acetobacterales</taxon>
        <taxon>Acetobacteraceae</taxon>
        <taxon>Ameyamaea</taxon>
    </lineage>
</organism>
<dbReference type="EMBL" id="JABXXR010000258">
    <property type="protein sequence ID" value="NVN42063.1"/>
    <property type="molecule type" value="Genomic_DNA"/>
</dbReference>
<name>A0A850PGW2_9PROT</name>